<protein>
    <submittedName>
        <fullName evidence="1">Uncharacterized protein</fullName>
    </submittedName>
</protein>
<gene>
    <name evidence="1" type="ORF">ROLI_003560</name>
</gene>
<dbReference type="EMBL" id="CP143423">
    <property type="protein sequence ID" value="WVX47289.1"/>
    <property type="molecule type" value="Genomic_DNA"/>
</dbReference>
<proteinExistence type="predicted"/>
<reference evidence="2" key="1">
    <citation type="submission" date="2024-01" db="EMBL/GenBank/DDBJ databases">
        <title>Roseobacter fucihabitans sp. nov., isolated from the brown alga Fucus spiralis.</title>
        <authorList>
            <person name="Hahnke S."/>
            <person name="Berger M."/>
            <person name="Schlingloff A."/>
            <person name="Athale I."/>
            <person name="Neumann-Schaal M."/>
            <person name="Adenaya A."/>
            <person name="Poehlein A."/>
            <person name="Daniel R."/>
            <person name="Pertersen J."/>
            <person name="Brinkhoff T."/>
        </authorList>
    </citation>
    <scope>NUCLEOTIDE SEQUENCE [LARGE SCALE GENOMIC DNA]</scope>
    <source>
        <strain evidence="2">B14</strain>
    </source>
</reference>
<evidence type="ECO:0000313" key="2">
    <source>
        <dbReference type="Proteomes" id="UP001318682"/>
    </source>
</evidence>
<keyword evidence="2" id="KW-1185">Reference proteome</keyword>
<accession>A0ABZ2BQW4</accession>
<organism evidence="1 2">
    <name type="scientific">Roseobacter fucihabitans</name>
    <dbReference type="NCBI Taxonomy" id="1537242"/>
    <lineage>
        <taxon>Bacteria</taxon>
        <taxon>Pseudomonadati</taxon>
        <taxon>Pseudomonadota</taxon>
        <taxon>Alphaproteobacteria</taxon>
        <taxon>Rhodobacterales</taxon>
        <taxon>Roseobacteraceae</taxon>
        <taxon>Roseobacter</taxon>
    </lineage>
</organism>
<evidence type="ECO:0000313" key="1">
    <source>
        <dbReference type="EMBL" id="WVX47289.1"/>
    </source>
</evidence>
<name>A0ABZ2BQW4_9RHOB</name>
<dbReference type="Proteomes" id="UP001318682">
    <property type="component" value="Chromosome"/>
</dbReference>
<sequence length="52" mass="5878">MNRCAITPRAKRSLNDTPCSDADSQALRPAWGFEETRGLFYDKDHCGSDYPL</sequence>